<organism evidence="3 4">
    <name type="scientific">Marasmius tenuissimus</name>
    <dbReference type="NCBI Taxonomy" id="585030"/>
    <lineage>
        <taxon>Eukaryota</taxon>
        <taxon>Fungi</taxon>
        <taxon>Dikarya</taxon>
        <taxon>Basidiomycota</taxon>
        <taxon>Agaricomycotina</taxon>
        <taxon>Agaricomycetes</taxon>
        <taxon>Agaricomycetidae</taxon>
        <taxon>Agaricales</taxon>
        <taxon>Marasmiineae</taxon>
        <taxon>Marasmiaceae</taxon>
        <taxon>Marasmius</taxon>
    </lineage>
</organism>
<keyword evidence="4" id="KW-1185">Reference proteome</keyword>
<gene>
    <name evidence="3" type="ORF">AAF712_016832</name>
</gene>
<protein>
    <recommendedName>
        <fullName evidence="2">CxC2-like cysteine cluster KDZ transposase-associated domain-containing protein</fullName>
    </recommendedName>
</protein>
<evidence type="ECO:0000259" key="2">
    <source>
        <dbReference type="Pfam" id="PF18803"/>
    </source>
</evidence>
<dbReference type="Pfam" id="PF18803">
    <property type="entry name" value="CxC2"/>
    <property type="match status" value="1"/>
</dbReference>
<dbReference type="Proteomes" id="UP001437256">
    <property type="component" value="Unassembled WGS sequence"/>
</dbReference>
<sequence length="284" mass="31705">MFKIASNKTKAGKRQAPTVKKANERVHMPVTKKPRLVYKPIQAGSSSNIVPITETLFEAGTDFITKKTVAEAEEEEEVMDAEETKVMNQFIDATPRLLSLILNSEADPIVDAECPCGSGQRRYYMCRDCVQYDPSCEECWIKQHQGNPFHWVHQWQADGFYHRLDMACLRGGTHTLQLGHPGGICPSPDGPQTMTVVHTNGVHGTRVRMCFCNGRPDPVEQSMNARLFPATLQAPRTFFTFQLLDEYLNHHLASERSAFAYLGGLRQLTDGAFTSAVQVSSNVA</sequence>
<evidence type="ECO:0000256" key="1">
    <source>
        <dbReference type="SAM" id="MobiDB-lite"/>
    </source>
</evidence>
<feature type="domain" description="CxC2-like cysteine cluster KDZ transposase-associated" evidence="2">
    <location>
        <begin position="175"/>
        <end position="271"/>
    </location>
</feature>
<accession>A0ABR2Z6L3</accession>
<comment type="caution">
    <text evidence="3">The sequence shown here is derived from an EMBL/GenBank/DDBJ whole genome shotgun (WGS) entry which is preliminary data.</text>
</comment>
<proteinExistence type="predicted"/>
<reference evidence="3 4" key="1">
    <citation type="submission" date="2024-05" db="EMBL/GenBank/DDBJ databases">
        <title>A draft genome resource for the thread blight pathogen Marasmius tenuissimus strain MS-2.</title>
        <authorList>
            <person name="Yulfo-Soto G.E."/>
            <person name="Baruah I.K."/>
            <person name="Amoako-Attah I."/>
            <person name="Bukari Y."/>
            <person name="Meinhardt L.W."/>
            <person name="Bailey B.A."/>
            <person name="Cohen S.P."/>
        </authorList>
    </citation>
    <scope>NUCLEOTIDE SEQUENCE [LARGE SCALE GENOMIC DNA]</scope>
    <source>
        <strain evidence="3 4">MS-2</strain>
    </source>
</reference>
<dbReference type="InterPro" id="IPR041457">
    <property type="entry name" value="CxC2_KDZ-assoc"/>
</dbReference>
<dbReference type="EMBL" id="JBBXMP010001323">
    <property type="protein sequence ID" value="KAL0056564.1"/>
    <property type="molecule type" value="Genomic_DNA"/>
</dbReference>
<evidence type="ECO:0000313" key="3">
    <source>
        <dbReference type="EMBL" id="KAL0056564.1"/>
    </source>
</evidence>
<evidence type="ECO:0000313" key="4">
    <source>
        <dbReference type="Proteomes" id="UP001437256"/>
    </source>
</evidence>
<name>A0ABR2Z6L3_9AGAR</name>
<feature type="region of interest" description="Disordered" evidence="1">
    <location>
        <begin position="1"/>
        <end position="21"/>
    </location>
</feature>